<feature type="compositionally biased region" description="Polar residues" evidence="1">
    <location>
        <begin position="123"/>
        <end position="151"/>
    </location>
</feature>
<feature type="region of interest" description="Disordered" evidence="1">
    <location>
        <begin position="292"/>
        <end position="317"/>
    </location>
</feature>
<evidence type="ECO:0000313" key="2">
    <source>
        <dbReference type="EMBL" id="OMP82970.1"/>
    </source>
</evidence>
<accession>A0A1S8B5Y6</accession>
<dbReference type="STRING" id="420778.A0A1S8B5Y6"/>
<dbReference type="PANTHER" id="PTHR47783">
    <property type="entry name" value="ZN(II)2CYS6 TRANSCRIPTION FACTOR (EUROFUNG)-RELATED"/>
    <property type="match status" value="1"/>
</dbReference>
<reference evidence="2 3" key="1">
    <citation type="submission" date="2017-01" db="EMBL/GenBank/DDBJ databases">
        <title>Draft genome sequence of Diplodia seriata F98.1, a fungal species involved in grapevine trunk diseases.</title>
        <authorList>
            <person name="Robert-Siegwald G."/>
            <person name="Vallet J."/>
            <person name="Abou-Mansour E."/>
            <person name="Xu J."/>
            <person name="Rey P."/>
            <person name="Bertsch C."/>
            <person name="Rego C."/>
            <person name="Larignon P."/>
            <person name="Fontaine F."/>
            <person name="Lebrun M.-H."/>
        </authorList>
    </citation>
    <scope>NUCLEOTIDE SEQUENCE [LARGE SCALE GENOMIC DNA]</scope>
    <source>
        <strain evidence="2 3">F98.1</strain>
    </source>
</reference>
<evidence type="ECO:0000313" key="3">
    <source>
        <dbReference type="Proteomes" id="UP000190776"/>
    </source>
</evidence>
<comment type="caution">
    <text evidence="2">The sequence shown here is derived from an EMBL/GenBank/DDBJ whole genome shotgun (WGS) entry which is preliminary data.</text>
</comment>
<dbReference type="Proteomes" id="UP000190776">
    <property type="component" value="Unassembled WGS sequence"/>
</dbReference>
<gene>
    <name evidence="2" type="ORF">BK809_0001161</name>
</gene>
<dbReference type="OrthoDB" id="2354469at2759"/>
<organism evidence="2 3">
    <name type="scientific">Diplodia seriata</name>
    <dbReference type="NCBI Taxonomy" id="420778"/>
    <lineage>
        <taxon>Eukaryota</taxon>
        <taxon>Fungi</taxon>
        <taxon>Dikarya</taxon>
        <taxon>Ascomycota</taxon>
        <taxon>Pezizomycotina</taxon>
        <taxon>Dothideomycetes</taxon>
        <taxon>Dothideomycetes incertae sedis</taxon>
        <taxon>Botryosphaeriales</taxon>
        <taxon>Botryosphaeriaceae</taxon>
        <taxon>Diplodia</taxon>
    </lineage>
</organism>
<feature type="compositionally biased region" description="Polar residues" evidence="1">
    <location>
        <begin position="223"/>
        <end position="248"/>
    </location>
</feature>
<feature type="region of interest" description="Disordered" evidence="1">
    <location>
        <begin position="107"/>
        <end position="161"/>
    </location>
</feature>
<protein>
    <submittedName>
        <fullName evidence="2">Uncharacterized protein</fullName>
    </submittedName>
</protein>
<sequence>MDQKAKGVVDPLLYTREEMECALEVPQPEPSFDTPGWRRKLSWGAYIGPQNHSEKDQDPVAALKISRGPNFGIPGSPMADPGQAIGWSLTGTMNSPNTSLAVLYPTEIRDGGPRRPREGMDPSISSVMAQGPTSPQQQRNILTPQGSNMSTAPLPRYPNNTQIFAQPNAAASMQPPPPPGGSSAYLPDSALVSDADLLLNLHSPYSTASSPAGGRPPPGGAANVSSSAVNPHSPTGPYPSQMTGQNSGPIPFGDMLVESQDIDMSALGDNMVTWLEWLPHELVPFYDQATGTATAADGGLGTASSAQTPGQTERRDG</sequence>
<dbReference type="PANTHER" id="PTHR47783:SF1">
    <property type="entry name" value="ZN(II)2CYS6 TRANSCRIPTION FACTOR (EUROFUNG)"/>
    <property type="match status" value="1"/>
</dbReference>
<feature type="compositionally biased region" description="Basic and acidic residues" evidence="1">
    <location>
        <begin position="107"/>
        <end position="120"/>
    </location>
</feature>
<proteinExistence type="predicted"/>
<evidence type="ECO:0000256" key="1">
    <source>
        <dbReference type="SAM" id="MobiDB-lite"/>
    </source>
</evidence>
<feature type="region of interest" description="Disordered" evidence="1">
    <location>
        <begin position="203"/>
        <end position="255"/>
    </location>
</feature>
<dbReference type="AlphaFoldDB" id="A0A1S8B5Y6"/>
<name>A0A1S8B5Y6_9PEZI</name>
<dbReference type="EMBL" id="MSZU01000113">
    <property type="protein sequence ID" value="OMP82970.1"/>
    <property type="molecule type" value="Genomic_DNA"/>
</dbReference>
<feature type="compositionally biased region" description="Low complexity" evidence="1">
    <location>
        <begin position="292"/>
        <end position="306"/>
    </location>
</feature>